<sequence length="193" mass="20342">MSDTLEECERLGHEKRFVDGLTAALAGADTGAPPGRVAALPADRVGGAPTVPHRPAAQEDVAFVRCDRTAPTEATTAVAARLAAVRIGVLRQLSEHVVDHLGGRLSGGEPILRKQLVQATVADGHTELEAARRRLRVAADVPAAVADLHDRLTALDWELARLLGASGFLSDGGARASYVARLAAHCWTPRRTS</sequence>
<dbReference type="AlphaFoldDB" id="A0A4R1HR99"/>
<proteinExistence type="predicted"/>
<protein>
    <submittedName>
        <fullName evidence="3">Acyl-CoA dehydrogenase-like protein</fullName>
    </submittedName>
</protein>
<reference evidence="3 4" key="1">
    <citation type="submission" date="2019-03" db="EMBL/GenBank/DDBJ databases">
        <title>Sequencing the genomes of 1000 actinobacteria strains.</title>
        <authorList>
            <person name="Klenk H.-P."/>
        </authorList>
    </citation>
    <scope>NUCLEOTIDE SEQUENCE [LARGE SCALE GENOMIC DNA]</scope>
    <source>
        <strain evidence="3 4">DSM 44969</strain>
    </source>
</reference>
<dbReference type="RefSeq" id="WP_165922569.1">
    <property type="nucleotide sequence ID" value="NZ_SMFZ01000002.1"/>
</dbReference>
<name>A0A4R1HR99_PSEEN</name>
<dbReference type="SUPFAM" id="SSF47203">
    <property type="entry name" value="Acyl-CoA dehydrogenase C-terminal domain-like"/>
    <property type="match status" value="1"/>
</dbReference>
<evidence type="ECO:0000313" key="4">
    <source>
        <dbReference type="Proteomes" id="UP000295560"/>
    </source>
</evidence>
<dbReference type="EMBL" id="SMFZ01000002">
    <property type="protein sequence ID" value="TCK22299.1"/>
    <property type="molecule type" value="Genomic_DNA"/>
</dbReference>
<dbReference type="Proteomes" id="UP000295560">
    <property type="component" value="Unassembled WGS sequence"/>
</dbReference>
<feature type="domain" description="Acyl-CoA dehydrogenase C-terminal" evidence="2">
    <location>
        <begin position="82"/>
        <end position="161"/>
    </location>
</feature>
<dbReference type="Gene3D" id="1.20.140.10">
    <property type="entry name" value="Butyryl-CoA Dehydrogenase, subunit A, domain 3"/>
    <property type="match status" value="1"/>
</dbReference>
<accession>A0A4R1HR99</accession>
<dbReference type="InterPro" id="IPR013107">
    <property type="entry name" value="Acyl-CoA_DH_C"/>
</dbReference>
<dbReference type="InterPro" id="IPR036250">
    <property type="entry name" value="AcylCo_DH-like_C"/>
</dbReference>
<comment type="caution">
    <text evidence="3">The sequence shown here is derived from an EMBL/GenBank/DDBJ whole genome shotgun (WGS) entry which is preliminary data.</text>
</comment>
<organism evidence="3 4">
    <name type="scientific">Pseudonocardia endophytica</name>
    <dbReference type="NCBI Taxonomy" id="401976"/>
    <lineage>
        <taxon>Bacteria</taxon>
        <taxon>Bacillati</taxon>
        <taxon>Actinomycetota</taxon>
        <taxon>Actinomycetes</taxon>
        <taxon>Pseudonocardiales</taxon>
        <taxon>Pseudonocardiaceae</taxon>
        <taxon>Pseudonocardia</taxon>
    </lineage>
</organism>
<evidence type="ECO:0000259" key="2">
    <source>
        <dbReference type="Pfam" id="PF08028"/>
    </source>
</evidence>
<evidence type="ECO:0000256" key="1">
    <source>
        <dbReference type="ARBA" id="ARBA00023002"/>
    </source>
</evidence>
<gene>
    <name evidence="3" type="ORF">EV378_6300</name>
</gene>
<evidence type="ECO:0000313" key="3">
    <source>
        <dbReference type="EMBL" id="TCK22299.1"/>
    </source>
</evidence>
<dbReference type="Pfam" id="PF08028">
    <property type="entry name" value="Acyl-CoA_dh_2"/>
    <property type="match status" value="1"/>
</dbReference>
<keyword evidence="1" id="KW-0560">Oxidoreductase</keyword>
<dbReference type="GO" id="GO:0016627">
    <property type="term" value="F:oxidoreductase activity, acting on the CH-CH group of donors"/>
    <property type="evidence" value="ECO:0007669"/>
    <property type="project" value="InterPro"/>
</dbReference>
<keyword evidence="4" id="KW-1185">Reference proteome</keyword>